<dbReference type="Proteomes" id="UP000031668">
    <property type="component" value="Unassembled WGS sequence"/>
</dbReference>
<dbReference type="AlphaFoldDB" id="A0A0C2M8P4"/>
<evidence type="ECO:0000313" key="3">
    <source>
        <dbReference type="EMBL" id="KII60674.1"/>
    </source>
</evidence>
<comment type="caution">
    <text evidence="1">Lacks conserved residue(s) required for the propagation of feature annotation.</text>
</comment>
<evidence type="ECO:0000259" key="2">
    <source>
        <dbReference type="PROSITE" id="PS50026"/>
    </source>
</evidence>
<dbReference type="PANTHER" id="PTHR24044:SF420">
    <property type="entry name" value="DELTA AND NOTCH-LIKE EPIDERMAL GROWTH FACTOR-RELATED RECEPTOR ISOFORM X1"/>
    <property type="match status" value="1"/>
</dbReference>
<feature type="domain" description="EGF-like" evidence="2">
    <location>
        <begin position="1"/>
        <end position="17"/>
    </location>
</feature>
<feature type="disulfide bond" evidence="1">
    <location>
        <begin position="76"/>
        <end position="85"/>
    </location>
</feature>
<sequence>MEYICNCTEGYYGDRCQFKHRCAHCMPGMCVDGSRCSQCRPGWEGESCANKSCKNYTLCQNNSTCHTNATNRECVCPNNFYGEYCQFTRPITPSIFKNLFTGPTTLGSTKQDLKTSTTMKETTQSMTAHISTTSMMEITTSTPLLSTTSAIENSTESEIAKPFSTSL</sequence>
<dbReference type="InterPro" id="IPR000742">
    <property type="entry name" value="EGF"/>
</dbReference>
<dbReference type="SUPFAM" id="SSF57196">
    <property type="entry name" value="EGF/Laminin"/>
    <property type="match status" value="1"/>
</dbReference>
<dbReference type="InterPro" id="IPR050906">
    <property type="entry name" value="Notch_signaling"/>
</dbReference>
<keyword evidence="1" id="KW-1015">Disulfide bond</keyword>
<organism evidence="3 4">
    <name type="scientific">Thelohanellus kitauei</name>
    <name type="common">Myxosporean</name>
    <dbReference type="NCBI Taxonomy" id="669202"/>
    <lineage>
        <taxon>Eukaryota</taxon>
        <taxon>Metazoa</taxon>
        <taxon>Cnidaria</taxon>
        <taxon>Myxozoa</taxon>
        <taxon>Myxosporea</taxon>
        <taxon>Bivalvulida</taxon>
        <taxon>Platysporina</taxon>
        <taxon>Myxobolidae</taxon>
        <taxon>Thelohanellus</taxon>
    </lineage>
</organism>
<dbReference type="Gene3D" id="2.10.25.10">
    <property type="entry name" value="Laminin"/>
    <property type="match status" value="1"/>
</dbReference>
<name>A0A0C2M8P4_THEKT</name>
<feature type="domain" description="EGF-like" evidence="2">
    <location>
        <begin position="49"/>
        <end position="86"/>
    </location>
</feature>
<evidence type="ECO:0000313" key="4">
    <source>
        <dbReference type="Proteomes" id="UP000031668"/>
    </source>
</evidence>
<dbReference type="GO" id="GO:0005112">
    <property type="term" value="F:Notch binding"/>
    <property type="evidence" value="ECO:0007669"/>
    <property type="project" value="TreeGrafter"/>
</dbReference>
<reference evidence="3 4" key="1">
    <citation type="journal article" date="2014" name="Genome Biol. Evol.">
        <title>The genome of the myxosporean Thelohanellus kitauei shows adaptations to nutrient acquisition within its fish host.</title>
        <authorList>
            <person name="Yang Y."/>
            <person name="Xiong J."/>
            <person name="Zhou Z."/>
            <person name="Huo F."/>
            <person name="Miao W."/>
            <person name="Ran C."/>
            <person name="Liu Y."/>
            <person name="Zhang J."/>
            <person name="Feng J."/>
            <person name="Wang M."/>
            <person name="Wang M."/>
            <person name="Wang L."/>
            <person name="Yao B."/>
        </authorList>
    </citation>
    <scope>NUCLEOTIDE SEQUENCE [LARGE SCALE GENOMIC DNA]</scope>
    <source>
        <strain evidence="3">Wuqing</strain>
    </source>
</reference>
<dbReference type="SMART" id="SM00181">
    <property type="entry name" value="EGF"/>
    <property type="match status" value="2"/>
</dbReference>
<dbReference type="OrthoDB" id="5945697at2759"/>
<dbReference type="PROSITE" id="PS00022">
    <property type="entry name" value="EGF_1"/>
    <property type="match status" value="2"/>
</dbReference>
<dbReference type="PANTHER" id="PTHR24044">
    <property type="entry name" value="NOTCH LIGAND FAMILY MEMBER"/>
    <property type="match status" value="1"/>
</dbReference>
<dbReference type="EMBL" id="JWZT01005524">
    <property type="protein sequence ID" value="KII60674.1"/>
    <property type="molecule type" value="Genomic_DNA"/>
</dbReference>
<proteinExistence type="predicted"/>
<feature type="disulfide bond" evidence="1">
    <location>
        <begin position="7"/>
        <end position="16"/>
    </location>
</feature>
<dbReference type="PROSITE" id="PS50026">
    <property type="entry name" value="EGF_3"/>
    <property type="match status" value="2"/>
</dbReference>
<evidence type="ECO:0000256" key="1">
    <source>
        <dbReference type="PROSITE-ProRule" id="PRU00076"/>
    </source>
</evidence>
<protein>
    <submittedName>
        <fullName evidence="3">von Willebrand factor D and EGF domain-containing protein</fullName>
    </submittedName>
</protein>
<comment type="caution">
    <text evidence="3">The sequence shown here is derived from an EMBL/GenBank/DDBJ whole genome shotgun (WGS) entry which is preliminary data.</text>
</comment>
<gene>
    <name evidence="3" type="ORF">RF11_11770</name>
</gene>
<accession>A0A0C2M8P4</accession>
<keyword evidence="1" id="KW-0245">EGF-like domain</keyword>
<keyword evidence="4" id="KW-1185">Reference proteome</keyword>
<dbReference type="PROSITE" id="PS01186">
    <property type="entry name" value="EGF_2"/>
    <property type="match status" value="1"/>
</dbReference>